<dbReference type="RefSeq" id="WP_310792910.1">
    <property type="nucleotide sequence ID" value="NZ_CP134081.1"/>
</dbReference>
<proteinExistence type="predicted"/>
<evidence type="ECO:0000256" key="1">
    <source>
        <dbReference type="SAM" id="MobiDB-lite"/>
    </source>
</evidence>
<dbReference type="Pfam" id="PF05069">
    <property type="entry name" value="Phage_tail_S"/>
    <property type="match status" value="1"/>
</dbReference>
<dbReference type="NCBIfam" id="TIGR01635">
    <property type="entry name" value="tail_comp_S"/>
    <property type="match status" value="1"/>
</dbReference>
<evidence type="ECO:0000313" key="2">
    <source>
        <dbReference type="EMBL" id="WNC11646.1"/>
    </source>
</evidence>
<name>A0AAJ6M3Q6_9PSED</name>
<feature type="region of interest" description="Disordered" evidence="1">
    <location>
        <begin position="40"/>
        <end position="61"/>
    </location>
</feature>
<dbReference type="Proteomes" id="UP001258207">
    <property type="component" value="Chromosome"/>
</dbReference>
<sequence length="153" mass="17342">MSDELEVLEEWAGTLLAKLEPGERRKLLGQVARDLRRNQQRRIAAQKAPDGTAYAPRKRARGGLRGKRGRIRSQMFVKLRTARWMSARTSASELSVGFEPRAARIARIHQYGMSDRTGSGQRVIRYHKRSLLGLTLEDAEAMRAALIGIFDLR</sequence>
<gene>
    <name evidence="2" type="ORF">RI108_09660</name>
</gene>
<organism evidence="2 3">
    <name type="scientific">Pseudomonas coleopterorum</name>
    <dbReference type="NCBI Taxonomy" id="1605838"/>
    <lineage>
        <taxon>Bacteria</taxon>
        <taxon>Pseudomonadati</taxon>
        <taxon>Pseudomonadota</taxon>
        <taxon>Gammaproteobacteria</taxon>
        <taxon>Pseudomonadales</taxon>
        <taxon>Pseudomonadaceae</taxon>
        <taxon>Pseudomonas</taxon>
    </lineage>
</organism>
<dbReference type="AlphaFoldDB" id="A0AAJ6M3Q6"/>
<evidence type="ECO:0000313" key="3">
    <source>
        <dbReference type="Proteomes" id="UP001258207"/>
    </source>
</evidence>
<protein>
    <submittedName>
        <fullName evidence="2">Phage virion morphogenesis protein</fullName>
    </submittedName>
</protein>
<dbReference type="InterPro" id="IPR006522">
    <property type="entry name" value="Phage_virion_morphogenesis"/>
</dbReference>
<reference evidence="2" key="1">
    <citation type="submission" date="2023-09" db="EMBL/GenBank/DDBJ databases">
        <title>First report of Pseudomonas coleopterorum DJ13 causing leaf spot on Rhododendron pulchrum Sweet in China.</title>
        <authorList>
            <person name="Zhang Y."/>
        </authorList>
    </citation>
    <scope>NUCLEOTIDE SEQUENCE</scope>
    <source>
        <strain evidence="2">DJ13</strain>
    </source>
</reference>
<accession>A0AAJ6M3Q6</accession>
<dbReference type="EMBL" id="CP134081">
    <property type="protein sequence ID" value="WNC11646.1"/>
    <property type="molecule type" value="Genomic_DNA"/>
</dbReference>